<dbReference type="GO" id="GO:0005743">
    <property type="term" value="C:mitochondrial inner membrane"/>
    <property type="evidence" value="ECO:0007669"/>
    <property type="project" value="UniProtKB-SubCell"/>
</dbReference>
<dbReference type="Gene3D" id="1.50.40.10">
    <property type="entry name" value="Mitochondrial carrier domain"/>
    <property type="match status" value="1"/>
</dbReference>
<evidence type="ECO:0000256" key="3">
    <source>
        <dbReference type="ARBA" id="ARBA00022448"/>
    </source>
</evidence>
<keyword evidence="3 12" id="KW-0813">Transport</keyword>
<keyword evidence="4 11" id="KW-0812">Transmembrane</keyword>
<dbReference type="PROSITE" id="PS50920">
    <property type="entry name" value="SOLCAR"/>
    <property type="match status" value="3"/>
</dbReference>
<evidence type="ECO:0000256" key="12">
    <source>
        <dbReference type="RuleBase" id="RU000488"/>
    </source>
</evidence>
<dbReference type="SUPFAM" id="SSF103506">
    <property type="entry name" value="Mitochondrial carrier"/>
    <property type="match status" value="1"/>
</dbReference>
<gene>
    <name evidence="14" type="ORF">TAV2_LOCUS15776</name>
</gene>
<comment type="similarity">
    <text evidence="2 12">Belongs to the mitochondrial carrier (TC 2.A.29) family.</text>
</comment>
<proteinExistence type="inferred from homology"/>
<reference evidence="14 15" key="1">
    <citation type="submission" date="2022-03" db="EMBL/GenBank/DDBJ databases">
        <authorList>
            <person name="Nunn A."/>
            <person name="Chopra R."/>
            <person name="Nunn A."/>
            <person name="Contreras Garrido A."/>
        </authorList>
    </citation>
    <scope>NUCLEOTIDE SEQUENCE [LARGE SCALE GENOMIC DNA]</scope>
</reference>
<dbReference type="GO" id="GO:0055085">
    <property type="term" value="P:transmembrane transport"/>
    <property type="evidence" value="ECO:0007669"/>
    <property type="project" value="InterPro"/>
</dbReference>
<dbReference type="EMBL" id="OU466861">
    <property type="protein sequence ID" value="CAH2067798.1"/>
    <property type="molecule type" value="Genomic_DNA"/>
</dbReference>
<evidence type="ECO:0008006" key="16">
    <source>
        <dbReference type="Google" id="ProtNLM"/>
    </source>
</evidence>
<comment type="function">
    <text evidence="10">Probable mitochondrial adenylate carrier that catalyzes the transport of ATP, ADP and AMP.</text>
</comment>
<dbReference type="InterPro" id="IPR018108">
    <property type="entry name" value="MCP_transmembrane"/>
</dbReference>
<evidence type="ECO:0000256" key="6">
    <source>
        <dbReference type="ARBA" id="ARBA00022792"/>
    </source>
</evidence>
<feature type="repeat" description="Solcar" evidence="11">
    <location>
        <begin position="249"/>
        <end position="334"/>
    </location>
</feature>
<evidence type="ECO:0000256" key="9">
    <source>
        <dbReference type="ARBA" id="ARBA00023136"/>
    </source>
</evidence>
<dbReference type="PRINTS" id="PR00926">
    <property type="entry name" value="MITOCARRIER"/>
</dbReference>
<keyword evidence="5" id="KW-0677">Repeat</keyword>
<evidence type="ECO:0000256" key="7">
    <source>
        <dbReference type="ARBA" id="ARBA00022989"/>
    </source>
</evidence>
<keyword evidence="7" id="KW-1133">Transmembrane helix</keyword>
<dbReference type="Pfam" id="PF00153">
    <property type="entry name" value="Mito_carr"/>
    <property type="match status" value="3"/>
</dbReference>
<feature type="region of interest" description="Disordered" evidence="13">
    <location>
        <begin position="40"/>
        <end position="59"/>
    </location>
</feature>
<evidence type="ECO:0000256" key="13">
    <source>
        <dbReference type="SAM" id="MobiDB-lite"/>
    </source>
</evidence>
<sequence length="452" mass="49270">MNHPLFISSEPTPDGMCAPNGYLLRGCADVSTAGVRRSQGLRIHPHDPSSSSSSSDQSNEAFFSTGGLFLEPPGVSSSFFDSISSKCVCSDSEPVHFSGYWRKQTRLRSGKGLLFLSVSLSKDASERDALTENDEIRGKGNGKRRVFSGVRRSGTMNTRKHLWAGAVAAMVSKTFLAPLERLKLEYTVRGEQRNLLVVAKTIATTQGFRGFWKGNLLNVLRTAPFKAVNFCAYDTYRKQLLRIAGNEEATNFERFVAGAAAGITATVLCLPLDTIRTKLVARGGEALGGIGGAFKYMIQNEGLLSLYKGLVPSIASMALSGAVFYGVYDILKSSYLHTPEGRKRLKDMKQQGQELNALDRLELGPIRTLMYGALAGACTEVATYPFEVVRRQLQMQIGRDKLSALAMGFNIIDRGGIPALYAGLLPSLLQVLPSAAISYFVYECMKIVLKVE</sequence>
<dbReference type="InterPro" id="IPR023395">
    <property type="entry name" value="MCP_dom_sf"/>
</dbReference>
<evidence type="ECO:0000256" key="2">
    <source>
        <dbReference type="ARBA" id="ARBA00006375"/>
    </source>
</evidence>
<evidence type="ECO:0000256" key="10">
    <source>
        <dbReference type="ARBA" id="ARBA00054707"/>
    </source>
</evidence>
<evidence type="ECO:0000256" key="5">
    <source>
        <dbReference type="ARBA" id="ARBA00022737"/>
    </source>
</evidence>
<evidence type="ECO:0000256" key="8">
    <source>
        <dbReference type="ARBA" id="ARBA00023128"/>
    </source>
</evidence>
<keyword evidence="9 11" id="KW-0472">Membrane</keyword>
<evidence type="ECO:0000256" key="1">
    <source>
        <dbReference type="ARBA" id="ARBA00004448"/>
    </source>
</evidence>
<protein>
    <recommendedName>
        <fullName evidence="16">Mitochondrial adenine nucleotide transporter BTL3</fullName>
    </recommendedName>
</protein>
<dbReference type="FunFam" id="1.50.40.10:FF:000098">
    <property type="entry name" value="Mitochondrial substrate carrier family protein"/>
    <property type="match status" value="1"/>
</dbReference>
<feature type="repeat" description="Solcar" evidence="11">
    <location>
        <begin position="156"/>
        <end position="239"/>
    </location>
</feature>
<evidence type="ECO:0000313" key="15">
    <source>
        <dbReference type="Proteomes" id="UP000836841"/>
    </source>
</evidence>
<evidence type="ECO:0000256" key="4">
    <source>
        <dbReference type="ARBA" id="ARBA00022692"/>
    </source>
</evidence>
<evidence type="ECO:0000313" key="14">
    <source>
        <dbReference type="EMBL" id="CAH2067798.1"/>
    </source>
</evidence>
<organism evidence="14 15">
    <name type="scientific">Thlaspi arvense</name>
    <name type="common">Field penny-cress</name>
    <dbReference type="NCBI Taxonomy" id="13288"/>
    <lineage>
        <taxon>Eukaryota</taxon>
        <taxon>Viridiplantae</taxon>
        <taxon>Streptophyta</taxon>
        <taxon>Embryophyta</taxon>
        <taxon>Tracheophyta</taxon>
        <taxon>Spermatophyta</taxon>
        <taxon>Magnoliopsida</taxon>
        <taxon>eudicotyledons</taxon>
        <taxon>Gunneridae</taxon>
        <taxon>Pentapetalae</taxon>
        <taxon>rosids</taxon>
        <taxon>malvids</taxon>
        <taxon>Brassicales</taxon>
        <taxon>Brassicaceae</taxon>
        <taxon>Thlaspideae</taxon>
        <taxon>Thlaspi</taxon>
    </lineage>
</organism>
<dbReference type="Proteomes" id="UP000836841">
    <property type="component" value="Chromosome 5"/>
</dbReference>
<accession>A0AAU9SNG2</accession>
<keyword evidence="15" id="KW-1185">Reference proteome</keyword>
<dbReference type="InterPro" id="IPR002067">
    <property type="entry name" value="MCP"/>
</dbReference>
<feature type="repeat" description="Solcar" evidence="11">
    <location>
        <begin position="363"/>
        <end position="448"/>
    </location>
</feature>
<comment type="subcellular location">
    <subcellularLocation>
        <location evidence="1">Mitochondrion inner membrane</location>
        <topology evidence="1">Multi-pass membrane protein</topology>
    </subcellularLocation>
</comment>
<name>A0AAU9SNG2_THLAR</name>
<evidence type="ECO:0000256" key="11">
    <source>
        <dbReference type="PROSITE-ProRule" id="PRU00282"/>
    </source>
</evidence>
<dbReference type="AlphaFoldDB" id="A0AAU9SNG2"/>
<keyword evidence="6" id="KW-0999">Mitochondrion inner membrane</keyword>
<dbReference type="PANTHER" id="PTHR24089">
    <property type="entry name" value="SOLUTE CARRIER FAMILY 25"/>
    <property type="match status" value="1"/>
</dbReference>
<keyword evidence="8" id="KW-0496">Mitochondrion</keyword>